<evidence type="ECO:0000256" key="1">
    <source>
        <dbReference type="SAM" id="Phobius"/>
    </source>
</evidence>
<feature type="transmembrane region" description="Helical" evidence="1">
    <location>
        <begin position="12"/>
        <end position="34"/>
    </location>
</feature>
<dbReference type="AlphaFoldDB" id="A0A6N2FLJ9"/>
<keyword evidence="1" id="KW-1133">Transmembrane helix</keyword>
<gene>
    <name evidence="2" type="ORF">B4121_0651</name>
</gene>
<name>A0A6N2FLJ9_9BACI</name>
<evidence type="ECO:0000313" key="3">
    <source>
        <dbReference type="Proteomes" id="UP000185604"/>
    </source>
</evidence>
<reference evidence="2 3" key="1">
    <citation type="journal article" date="2016" name="Front. Microbiol.">
        <title>High-Level Heat Resistance of Spores of Bacillus amyloliquefaciens and Bacillus licheniformis Results from the Presence of a spoVA Operon in a Tn1546 Transposon.</title>
        <authorList>
            <person name="Berendsen E.M."/>
            <person name="Koning R.A."/>
            <person name="Boekhorst J."/>
            <person name="de Jong A."/>
            <person name="Kuipers O.P."/>
            <person name="Wells-Bennik M.H."/>
        </authorList>
    </citation>
    <scope>NUCLEOTIDE SEQUENCE [LARGE SCALE GENOMIC DNA]</scope>
    <source>
        <strain evidence="2 3">B4121</strain>
    </source>
</reference>
<sequence>MRNNREAARNILSRLLIFSAILSFPYDFILIGLYNFNEKKDLF</sequence>
<protein>
    <submittedName>
        <fullName evidence="2">Uncharacterized protein</fullName>
    </submittedName>
</protein>
<dbReference type="Proteomes" id="UP000185604">
    <property type="component" value="Unassembled WGS sequence"/>
</dbReference>
<accession>A0A6N2FLJ9</accession>
<keyword evidence="1" id="KW-0472">Membrane</keyword>
<proteinExistence type="predicted"/>
<organism evidence="2 3">
    <name type="scientific">Bacillus paralicheniformis</name>
    <dbReference type="NCBI Taxonomy" id="1648923"/>
    <lineage>
        <taxon>Bacteria</taxon>
        <taxon>Bacillati</taxon>
        <taxon>Bacillota</taxon>
        <taxon>Bacilli</taxon>
        <taxon>Bacillales</taxon>
        <taxon>Bacillaceae</taxon>
        <taxon>Bacillus</taxon>
    </lineage>
</organism>
<dbReference type="EMBL" id="LKPO01000003">
    <property type="protein sequence ID" value="OLF98024.1"/>
    <property type="molecule type" value="Genomic_DNA"/>
</dbReference>
<keyword evidence="1" id="KW-0812">Transmembrane</keyword>
<evidence type="ECO:0000313" key="2">
    <source>
        <dbReference type="EMBL" id="OLF98024.1"/>
    </source>
</evidence>
<comment type="caution">
    <text evidence="2">The sequence shown here is derived from an EMBL/GenBank/DDBJ whole genome shotgun (WGS) entry which is preliminary data.</text>
</comment>